<name>A0AC61TR87_9CAUD</name>
<dbReference type="Proteomes" id="UP000828057">
    <property type="component" value="Segment"/>
</dbReference>
<accession>A0AC61TR87</accession>
<gene>
    <name evidence="1" type="ORF">FULANO1_35</name>
</gene>
<sequence length="639" mass="70034">MALANAIICIDINMQHGRKRMAIYRTGQASMDAQGYITGYDTKWREQLTLIRPGATIVFLTQPLQIAVITEVINDTSIRAITTGGAVVTRSNYAILLHDSITVDGLAQDVAETLRYYQSKESEIGEALEFFKTFDWKHYQDLAKQVEENAASANQSKDAAARSASDALNSKNEAKASETKAKESENAANASKIAAKASETNAKNSEIAANTSKSEAARSASDALTSKNAAKASEDKAKEYADSINPENMLNKNNNLSDVADKGEARKNLSVDRLVQGTGASGETAVSSADGTKRIFVKNDGNWGVWDSTSQSDIALPISKGGTGSKSVESVRDNLNLMRQQRGVLSGNLNDLYGYSNFGYYYQGANANATPQNNYPVQKAGVLLVTSSTANGSEQANQYYYPIDDPSYYSRSYDKVSDSWRWSGWVWHPVASKYGVGQVKNLANDITNSGCQFISDNEGLTTWAATNGGGFQSSYDKYRIFQFWIDTAGNAYTRYNNTGDPKVAKTTTPWNTLQKSGTSDIRFKDVKGNLNVECALDNISRMNFKLFRYTFDSNERSARRGIIAQDAMMIDREYVHSDSVSGIMTLDINPLLMDGLAAIKALRARDVENKERISKLEKEVEELKAAVSALINKPTTLES</sequence>
<keyword evidence="2" id="KW-1185">Reference proteome</keyword>
<dbReference type="EMBL" id="OL539459">
    <property type="protein sequence ID" value="UGV22636.1"/>
    <property type="molecule type" value="Genomic_DNA"/>
</dbReference>
<evidence type="ECO:0000313" key="2">
    <source>
        <dbReference type="Proteomes" id="UP000828057"/>
    </source>
</evidence>
<proteinExistence type="predicted"/>
<reference evidence="1" key="1">
    <citation type="submission" date="2021-10" db="EMBL/GenBank/DDBJ databases">
        <authorList>
            <person name="Dean J.D."/>
            <person name="Kim M.K."/>
            <person name="Newey C.N."/>
            <person name="Stoker T.S."/>
            <person name="Thompson D.W."/>
            <person name="Grose J.H."/>
        </authorList>
    </citation>
    <scope>NUCLEOTIDE SEQUENCE</scope>
</reference>
<protein>
    <submittedName>
        <fullName evidence="1">Tail fiber protein</fullName>
    </submittedName>
</protein>
<evidence type="ECO:0000313" key="1">
    <source>
        <dbReference type="EMBL" id="UGV22636.1"/>
    </source>
</evidence>
<organism evidence="1 2">
    <name type="scientific">Escherichia phage vB_EcoD_Fulano1</name>
    <dbReference type="NCBI Taxonomy" id="2902670"/>
    <lineage>
        <taxon>Viruses</taxon>
        <taxon>Duplodnaviria</taxon>
        <taxon>Heunggongvirae</taxon>
        <taxon>Uroviricota</taxon>
        <taxon>Caudoviricetes</taxon>
        <taxon>Drexlerviridae</taxon>
        <taxon>Tempevirinae</taxon>
        <taxon>Hanrivervirus</taxon>
        <taxon>Hanrivervirus fulano1</taxon>
    </lineage>
</organism>